<keyword evidence="5 8" id="KW-1133">Transmembrane helix</keyword>
<dbReference type="InParanoid" id="A0A067RMF2"/>
<evidence type="ECO:0000256" key="4">
    <source>
        <dbReference type="ARBA" id="ARBA00022692"/>
    </source>
</evidence>
<dbReference type="eggNOG" id="KOG3776">
    <property type="taxonomic scope" value="Eukaryota"/>
</dbReference>
<evidence type="ECO:0000313" key="9">
    <source>
        <dbReference type="EMBL" id="KDR24183.1"/>
    </source>
</evidence>
<keyword evidence="3" id="KW-1003">Cell membrane</keyword>
<evidence type="ECO:0000256" key="1">
    <source>
        <dbReference type="ARBA" id="ARBA00004236"/>
    </source>
</evidence>
<dbReference type="PRINTS" id="PR01609">
    <property type="entry name" value="CD36FAMILY"/>
</dbReference>
<evidence type="ECO:0000313" key="10">
    <source>
        <dbReference type="Proteomes" id="UP000027135"/>
    </source>
</evidence>
<evidence type="ECO:0000256" key="5">
    <source>
        <dbReference type="ARBA" id="ARBA00022989"/>
    </source>
</evidence>
<evidence type="ECO:0000256" key="2">
    <source>
        <dbReference type="ARBA" id="ARBA00010532"/>
    </source>
</evidence>
<keyword evidence="7" id="KW-0325">Glycoprotein</keyword>
<feature type="transmembrane region" description="Helical" evidence="8">
    <location>
        <begin position="451"/>
        <end position="475"/>
    </location>
</feature>
<keyword evidence="10" id="KW-1185">Reference proteome</keyword>
<sequence>MALSVNTKKGLVFGIGGALLVIGCVMGGVWLSIVTSIFEGEMGLSSTSKSFSMWEETPIPMYIEVYFFNCANAEAFQQSPQTVAPEFVEMGPYIFSEHHKKVNIVWNENDTVTFEQIRTWHFEPDRSNGTLRDEITNINVIAVTVEYMIRHMNPVVQIIVDTLVKNTEPLFVTKTVSQLMFEGYEDELLNITATLNVSDFNVPFDKFGWFYPRNNSQTYDGVFNIHTGTNNIDWLGIMDAWNYEQRPPYYDGECGRITGTTGELFPPMENADRVGLFASEVCSSLELVKSVDSFSRLGLEAYKFVGDDSVFDNGTKYPEKRCYCAKSQLIGVNKISDCVEECVPSGVRGISKCRFGAPAFISFPHFYEADPIYLQYIKGLNPSKELHEFYIAVEPVTGIPLDVKARMQINILLRPYINSKLFKDVPKVMIPILWFTQSAELTDSLADLAKLLINLPTIGLVTFFGLAGIGALLILSGVAITLRNSWEGDNVEKLLGNDSFSSVVPTARDVDTDKEEDR</sequence>
<dbReference type="STRING" id="136037.A0A067RMF2"/>
<dbReference type="AlphaFoldDB" id="A0A067RMF2"/>
<organism evidence="9 10">
    <name type="scientific">Zootermopsis nevadensis</name>
    <name type="common">Dampwood termite</name>
    <dbReference type="NCBI Taxonomy" id="136037"/>
    <lineage>
        <taxon>Eukaryota</taxon>
        <taxon>Metazoa</taxon>
        <taxon>Ecdysozoa</taxon>
        <taxon>Arthropoda</taxon>
        <taxon>Hexapoda</taxon>
        <taxon>Insecta</taxon>
        <taxon>Pterygota</taxon>
        <taxon>Neoptera</taxon>
        <taxon>Polyneoptera</taxon>
        <taxon>Dictyoptera</taxon>
        <taxon>Blattodea</taxon>
        <taxon>Blattoidea</taxon>
        <taxon>Termitoidae</taxon>
        <taxon>Termopsidae</taxon>
        <taxon>Zootermopsis</taxon>
    </lineage>
</organism>
<dbReference type="Pfam" id="PF01130">
    <property type="entry name" value="CD36"/>
    <property type="match status" value="1"/>
</dbReference>
<dbReference type="OrthoDB" id="514335at2759"/>
<proteinExistence type="inferred from homology"/>
<dbReference type="FunCoup" id="A0A067RMF2">
    <property type="interactions" value="46"/>
</dbReference>
<dbReference type="PANTHER" id="PTHR11923:SF114">
    <property type="entry name" value="FI02050P-RELATED"/>
    <property type="match status" value="1"/>
</dbReference>
<reference evidence="9 10" key="1">
    <citation type="journal article" date="2014" name="Nat. Commun.">
        <title>Molecular traces of alternative social organization in a termite genome.</title>
        <authorList>
            <person name="Terrapon N."/>
            <person name="Li C."/>
            <person name="Robertson H.M."/>
            <person name="Ji L."/>
            <person name="Meng X."/>
            <person name="Booth W."/>
            <person name="Chen Z."/>
            <person name="Childers C.P."/>
            <person name="Glastad K.M."/>
            <person name="Gokhale K."/>
            <person name="Gowin J."/>
            <person name="Gronenberg W."/>
            <person name="Hermansen R.A."/>
            <person name="Hu H."/>
            <person name="Hunt B.G."/>
            <person name="Huylmans A.K."/>
            <person name="Khalil S.M."/>
            <person name="Mitchell R.D."/>
            <person name="Munoz-Torres M.C."/>
            <person name="Mustard J.A."/>
            <person name="Pan H."/>
            <person name="Reese J.T."/>
            <person name="Scharf M.E."/>
            <person name="Sun F."/>
            <person name="Vogel H."/>
            <person name="Xiao J."/>
            <person name="Yang W."/>
            <person name="Yang Z."/>
            <person name="Yang Z."/>
            <person name="Zhou J."/>
            <person name="Zhu J."/>
            <person name="Brent C.S."/>
            <person name="Elsik C.G."/>
            <person name="Goodisman M.A."/>
            <person name="Liberles D.A."/>
            <person name="Roe R.M."/>
            <person name="Vargo E.L."/>
            <person name="Vilcinskas A."/>
            <person name="Wang J."/>
            <person name="Bornberg-Bauer E."/>
            <person name="Korb J."/>
            <person name="Zhang G."/>
            <person name="Liebig J."/>
        </authorList>
    </citation>
    <scope>NUCLEOTIDE SEQUENCE [LARGE SCALE GENOMIC DNA]</scope>
    <source>
        <tissue evidence="9">Whole organism</tissue>
    </source>
</reference>
<dbReference type="PANTHER" id="PTHR11923">
    <property type="entry name" value="SCAVENGER RECEPTOR CLASS B TYPE-1 SR-B1"/>
    <property type="match status" value="1"/>
</dbReference>
<dbReference type="InterPro" id="IPR002159">
    <property type="entry name" value="CD36_fam"/>
</dbReference>
<evidence type="ECO:0000256" key="6">
    <source>
        <dbReference type="ARBA" id="ARBA00023136"/>
    </source>
</evidence>
<protein>
    <submittedName>
        <fullName evidence="9">Protein croquemort</fullName>
    </submittedName>
</protein>
<comment type="subcellular location">
    <subcellularLocation>
        <location evidence="1">Cell membrane</location>
    </subcellularLocation>
</comment>
<gene>
    <name evidence="9" type="ORF">L798_07590</name>
</gene>
<dbReference type="OMA" id="FMNLRPQ"/>
<keyword evidence="6 8" id="KW-0472">Membrane</keyword>
<comment type="similarity">
    <text evidence="2">Belongs to the CD36 family.</text>
</comment>
<name>A0A067RMF2_ZOONE</name>
<accession>A0A067RMF2</accession>
<keyword evidence="4 8" id="KW-0812">Transmembrane</keyword>
<dbReference type="GO" id="GO:0005044">
    <property type="term" value="F:scavenger receptor activity"/>
    <property type="evidence" value="ECO:0007669"/>
    <property type="project" value="TreeGrafter"/>
</dbReference>
<feature type="transmembrane region" description="Helical" evidence="8">
    <location>
        <begin position="12"/>
        <end position="38"/>
    </location>
</feature>
<dbReference type="Proteomes" id="UP000027135">
    <property type="component" value="Unassembled WGS sequence"/>
</dbReference>
<dbReference type="GO" id="GO:0005886">
    <property type="term" value="C:plasma membrane"/>
    <property type="evidence" value="ECO:0007669"/>
    <property type="project" value="UniProtKB-SubCell"/>
</dbReference>
<evidence type="ECO:0000256" key="8">
    <source>
        <dbReference type="SAM" id="Phobius"/>
    </source>
</evidence>
<evidence type="ECO:0000256" key="3">
    <source>
        <dbReference type="ARBA" id="ARBA00022475"/>
    </source>
</evidence>
<evidence type="ECO:0000256" key="7">
    <source>
        <dbReference type="ARBA" id="ARBA00023180"/>
    </source>
</evidence>
<dbReference type="GO" id="GO:0005737">
    <property type="term" value="C:cytoplasm"/>
    <property type="evidence" value="ECO:0007669"/>
    <property type="project" value="TreeGrafter"/>
</dbReference>
<dbReference type="EMBL" id="KK852424">
    <property type="protein sequence ID" value="KDR24183.1"/>
    <property type="molecule type" value="Genomic_DNA"/>
</dbReference>